<reference evidence="2 3" key="1">
    <citation type="submission" date="2020-08" db="EMBL/GenBank/DDBJ databases">
        <title>Genomic Encyclopedia of Type Strains, Phase IV (KMG-V): Genome sequencing to study the core and pangenomes of soil and plant-associated prokaryotes.</title>
        <authorList>
            <person name="Whitman W."/>
        </authorList>
    </citation>
    <scope>NUCLEOTIDE SEQUENCE [LARGE SCALE GENOMIC DNA]</scope>
    <source>
        <strain evidence="2 3">X5P2</strain>
    </source>
</reference>
<organism evidence="2 3">
    <name type="scientific">Tunturiibacter gelidiferens</name>
    <dbReference type="NCBI Taxonomy" id="3069689"/>
    <lineage>
        <taxon>Bacteria</taxon>
        <taxon>Pseudomonadati</taxon>
        <taxon>Acidobacteriota</taxon>
        <taxon>Terriglobia</taxon>
        <taxon>Terriglobales</taxon>
        <taxon>Acidobacteriaceae</taxon>
        <taxon>Tunturiibacter</taxon>
    </lineage>
</organism>
<feature type="domain" description="Metallo-beta-lactamase" evidence="1">
    <location>
        <begin position="28"/>
        <end position="248"/>
    </location>
</feature>
<dbReference type="Gene3D" id="3.60.15.10">
    <property type="entry name" value="Ribonuclease Z/Hydroxyacylglutathione hydrolase-like"/>
    <property type="match status" value="1"/>
</dbReference>
<name>A0A9X0QH82_9BACT</name>
<dbReference type="SUPFAM" id="SSF56281">
    <property type="entry name" value="Metallo-hydrolase/oxidoreductase"/>
    <property type="match status" value="1"/>
</dbReference>
<dbReference type="SMART" id="SM00849">
    <property type="entry name" value="Lactamase_B"/>
    <property type="match status" value="1"/>
</dbReference>
<dbReference type="Pfam" id="PF00753">
    <property type="entry name" value="Lactamase_B"/>
    <property type="match status" value="1"/>
</dbReference>
<evidence type="ECO:0000259" key="1">
    <source>
        <dbReference type="SMART" id="SM00849"/>
    </source>
</evidence>
<keyword evidence="3" id="KW-1185">Reference proteome</keyword>
<protein>
    <submittedName>
        <fullName evidence="2">Glyoxylase-like metal-dependent hydrolase (Beta-lactamase superfamily II)</fullName>
    </submittedName>
</protein>
<dbReference type="InterPro" id="IPR001279">
    <property type="entry name" value="Metallo-B-lactamas"/>
</dbReference>
<accession>A0A9X0QH82</accession>
<evidence type="ECO:0000313" key="2">
    <source>
        <dbReference type="EMBL" id="MBB5330462.1"/>
    </source>
</evidence>
<dbReference type="EMBL" id="JACHEB010000010">
    <property type="protein sequence ID" value="MBB5330462.1"/>
    <property type="molecule type" value="Genomic_DNA"/>
</dbReference>
<dbReference type="InterPro" id="IPR036866">
    <property type="entry name" value="RibonucZ/Hydroxyglut_hydro"/>
</dbReference>
<sequence length="280" mass="30288">MDGVAVSEEQITPIDSIAEGVRGLRIAFVNVFAVTHPDGSWSLIDAALPLSASHIRSWAEAHFATPPNALILTHGHFDHVSAAKELAEGWDIPIFAHSLEYPYLTGKEEYPKPNVGAGGGMMTLLSPLYPRRPIDIGSRLRALVERTEASSETGLAKLQELPELPGWQIFHTPGHTPGHVSFFRPSDRTLLVGDAFCTTKPESFFEAAVVQHAELHGPPSYFTSDWDAARNSVKLLAALEPTVLAPGHGKPLSGSNVPSALRQLSTDFDKIAVPANERPK</sequence>
<evidence type="ECO:0000313" key="3">
    <source>
        <dbReference type="Proteomes" id="UP000535182"/>
    </source>
</evidence>
<dbReference type="CDD" id="cd07721">
    <property type="entry name" value="yflN-like_MBL-fold"/>
    <property type="match status" value="1"/>
</dbReference>
<dbReference type="AlphaFoldDB" id="A0A9X0QH82"/>
<comment type="caution">
    <text evidence="2">The sequence shown here is derived from an EMBL/GenBank/DDBJ whole genome shotgun (WGS) entry which is preliminary data.</text>
</comment>
<dbReference type="RefSeq" id="WP_183979920.1">
    <property type="nucleotide sequence ID" value="NZ_JACHEB010000010.1"/>
</dbReference>
<dbReference type="InterPro" id="IPR050855">
    <property type="entry name" value="NDM-1-like"/>
</dbReference>
<proteinExistence type="predicted"/>
<gene>
    <name evidence="2" type="ORF">HDF14_004097</name>
</gene>
<dbReference type="PANTHER" id="PTHR42951:SF17">
    <property type="entry name" value="METALLO-BETA-LACTAMASE DOMAIN-CONTAINING PROTEIN"/>
    <property type="match status" value="1"/>
</dbReference>
<dbReference type="Proteomes" id="UP000535182">
    <property type="component" value="Unassembled WGS sequence"/>
</dbReference>
<dbReference type="PANTHER" id="PTHR42951">
    <property type="entry name" value="METALLO-BETA-LACTAMASE DOMAIN-CONTAINING"/>
    <property type="match status" value="1"/>
</dbReference>